<keyword evidence="1 2" id="KW-0808">Transferase</keyword>
<dbReference type="Proteomes" id="UP000294927">
    <property type="component" value="Unassembled WGS sequence"/>
</dbReference>
<comment type="caution">
    <text evidence="2">The sequence shown here is derived from an EMBL/GenBank/DDBJ whole genome shotgun (WGS) entry which is preliminary data.</text>
</comment>
<dbReference type="EMBL" id="SOCP01000001">
    <property type="protein sequence ID" value="TDV57739.1"/>
    <property type="molecule type" value="Genomic_DNA"/>
</dbReference>
<evidence type="ECO:0000313" key="2">
    <source>
        <dbReference type="EMBL" id="TDV57739.1"/>
    </source>
</evidence>
<name>A0A4R7W6S8_9PSEU</name>
<dbReference type="PANTHER" id="PTHR48207">
    <property type="entry name" value="SUCCINATE--HYDROXYMETHYLGLUTARATE COA-TRANSFERASE"/>
    <property type="match status" value="1"/>
</dbReference>
<dbReference type="InterPro" id="IPR003673">
    <property type="entry name" value="CoA-Trfase_fam_III"/>
</dbReference>
<dbReference type="GO" id="GO:0008410">
    <property type="term" value="F:CoA-transferase activity"/>
    <property type="evidence" value="ECO:0007669"/>
    <property type="project" value="TreeGrafter"/>
</dbReference>
<dbReference type="InterPro" id="IPR044855">
    <property type="entry name" value="CoA-Trfase_III_dom3_sf"/>
</dbReference>
<dbReference type="AlphaFoldDB" id="A0A4R7W6S8"/>
<dbReference type="OrthoDB" id="4251672at2"/>
<gene>
    <name evidence="2" type="ORF">CLV71_101612</name>
</gene>
<dbReference type="PANTHER" id="PTHR48207:SF3">
    <property type="entry name" value="SUCCINATE--HYDROXYMETHYLGLUTARATE COA-TRANSFERASE"/>
    <property type="match status" value="1"/>
</dbReference>
<organism evidence="2 3">
    <name type="scientific">Actinophytocola oryzae</name>
    <dbReference type="NCBI Taxonomy" id="502181"/>
    <lineage>
        <taxon>Bacteria</taxon>
        <taxon>Bacillati</taxon>
        <taxon>Actinomycetota</taxon>
        <taxon>Actinomycetes</taxon>
        <taxon>Pseudonocardiales</taxon>
        <taxon>Pseudonocardiaceae</taxon>
    </lineage>
</organism>
<keyword evidence="3" id="KW-1185">Reference proteome</keyword>
<protein>
    <submittedName>
        <fullName evidence="2">Benzylsuccinate CoA-transferase BbsF subunit</fullName>
    </submittedName>
</protein>
<dbReference type="Gene3D" id="3.30.1540.10">
    <property type="entry name" value="formyl-coa transferase, domain 3"/>
    <property type="match status" value="1"/>
</dbReference>
<evidence type="ECO:0000256" key="1">
    <source>
        <dbReference type="ARBA" id="ARBA00022679"/>
    </source>
</evidence>
<dbReference type="RefSeq" id="WP_133900969.1">
    <property type="nucleotide sequence ID" value="NZ_SOCP01000001.1"/>
</dbReference>
<dbReference type="Gene3D" id="3.40.50.10540">
    <property type="entry name" value="Crotonobetainyl-coa:carnitine coa-transferase, domain 1"/>
    <property type="match status" value="1"/>
</dbReference>
<accession>A0A4R7W6S8</accession>
<proteinExistence type="predicted"/>
<dbReference type="SUPFAM" id="SSF89796">
    <property type="entry name" value="CoA-transferase family III (CaiB/BaiF)"/>
    <property type="match status" value="1"/>
</dbReference>
<reference evidence="2 3" key="1">
    <citation type="submission" date="2019-03" db="EMBL/GenBank/DDBJ databases">
        <title>Genomic Encyclopedia of Archaeal and Bacterial Type Strains, Phase II (KMG-II): from individual species to whole genera.</title>
        <authorList>
            <person name="Goeker M."/>
        </authorList>
    </citation>
    <scope>NUCLEOTIDE SEQUENCE [LARGE SCALE GENOMIC DNA]</scope>
    <source>
        <strain evidence="2 3">DSM 45499</strain>
    </source>
</reference>
<sequence>MTGPLAGVRVLDFTWVGAGSFTTKLLADHGADVIKVESAKHLDSLRVGAPFAGGVRGVDRSGYFAERNTSKRGITLNLKDYRGQELARRLTATADVVANNFRPGVMDRFGLGYEQVRAVNPRVVYLSMSMQGATGPEKDNLGYGLTITALIGLTHLTGLPDRYPVGTGTNYPDHVPNPCHAAFAVLAALRHVRRTGEGQLIDIAQTEPTIAAIAPSIMEWTVNGVDPPARGNTDPTWCPHGIYRCAGEDEWLAVAVRTDAEWRALAEELALGAPPQWTDEAGRRAAAAEVDAAVQKRLATWRAEDAMAVLQGRGIPAGVVRDTEALVRHDPQLAHREHWQYLRHREMGTTLYGAPPFRLSVTPGGLHRPAPLLGEHTREVLTELLGLSDNEITELAESDVLT</sequence>
<dbReference type="InterPro" id="IPR023606">
    <property type="entry name" value="CoA-Trfase_III_dom_1_sf"/>
</dbReference>
<dbReference type="InterPro" id="IPR050483">
    <property type="entry name" value="CoA-transferase_III_domain"/>
</dbReference>
<evidence type="ECO:0000313" key="3">
    <source>
        <dbReference type="Proteomes" id="UP000294927"/>
    </source>
</evidence>
<dbReference type="Pfam" id="PF02515">
    <property type="entry name" value="CoA_transf_3"/>
    <property type="match status" value="1"/>
</dbReference>